<dbReference type="EMBL" id="JAEFCI010013057">
    <property type="protein sequence ID" value="KAG5455620.1"/>
    <property type="molecule type" value="Genomic_DNA"/>
</dbReference>
<feature type="domain" description="PIN" evidence="2">
    <location>
        <begin position="132"/>
        <end position="248"/>
    </location>
</feature>
<protein>
    <submittedName>
        <fullName evidence="3">PIN domain-containing protein</fullName>
    </submittedName>
</protein>
<evidence type="ECO:0000313" key="3">
    <source>
        <dbReference type="EMBL" id="KAG5455620.1"/>
    </source>
</evidence>
<evidence type="ECO:0000256" key="1">
    <source>
        <dbReference type="SAM" id="MobiDB-lite"/>
    </source>
</evidence>
<comment type="caution">
    <text evidence="3">The sequence shown here is derived from an EMBL/GenBank/DDBJ whole genome shotgun (WGS) entry which is preliminary data.</text>
</comment>
<reference evidence="3 4" key="1">
    <citation type="journal article" name="Sci. Rep.">
        <title>Genome-scale phylogenetic analyses confirm Olpidium as the closest living zoosporic fungus to the non-flagellated, terrestrial fungi.</title>
        <authorList>
            <person name="Chang Y."/>
            <person name="Rochon D."/>
            <person name="Sekimoto S."/>
            <person name="Wang Y."/>
            <person name="Chovatia M."/>
            <person name="Sandor L."/>
            <person name="Salamov A."/>
            <person name="Grigoriev I.V."/>
            <person name="Stajich J.E."/>
            <person name="Spatafora J.W."/>
        </authorList>
    </citation>
    <scope>NUCLEOTIDE SEQUENCE [LARGE SCALE GENOMIC DNA]</scope>
    <source>
        <strain evidence="3">S191</strain>
    </source>
</reference>
<dbReference type="PANTHER" id="PTHR16161:SF0">
    <property type="entry name" value="TRANSCRIPTIONAL PROTEIN SWT1"/>
    <property type="match status" value="1"/>
</dbReference>
<dbReference type="OrthoDB" id="2017974at2759"/>
<accession>A0A8H7ZLY3</accession>
<dbReference type="GO" id="GO:0004540">
    <property type="term" value="F:RNA nuclease activity"/>
    <property type="evidence" value="ECO:0007669"/>
    <property type="project" value="UniProtKB-ARBA"/>
</dbReference>
<feature type="region of interest" description="Disordered" evidence="1">
    <location>
        <begin position="27"/>
        <end position="54"/>
    </location>
</feature>
<dbReference type="Pfam" id="PF13638">
    <property type="entry name" value="PIN_4"/>
    <property type="match status" value="1"/>
</dbReference>
<dbReference type="Gene3D" id="3.40.50.1010">
    <property type="entry name" value="5'-nuclease"/>
    <property type="match status" value="1"/>
</dbReference>
<sequence length="342" mass="36944">MDEDATMTDAAAEEFLGGVAAHVARRRSSEAAAAHGRPRSSAGHGDASAASRSHGPAAAAFLNTPASIEKQVEAVGVVDTNVSPLATPEHLVLPCPVRARRATNLPLNPRDFSKWLCNHRDLLIAFVGLEPANCRLIIPYMVIQEIDAFKKAVPSRRHKGTAPPGNAAGLETRAYRSNLLLYQLFSQHNPYVQGQKVYEYLEHSQPNDTPDDIILDCARFQQLFRAEKVTLLTDDKNLRVKALVHGIAIVERTPPNAKALLDALLNPSIPLAADDPRRRLPTAACASRARPPRSVPSVSRCERDWSSTSVRGAAASTTGRPGTMELVLGLGGAQGRERRCSP</sequence>
<dbReference type="GO" id="GO:0005634">
    <property type="term" value="C:nucleus"/>
    <property type="evidence" value="ECO:0007669"/>
    <property type="project" value="TreeGrafter"/>
</dbReference>
<name>A0A8H7ZLY3_9FUNG</name>
<feature type="compositionally biased region" description="Low complexity" evidence="1">
    <location>
        <begin position="30"/>
        <end position="54"/>
    </location>
</feature>
<keyword evidence="4" id="KW-1185">Reference proteome</keyword>
<proteinExistence type="predicted"/>
<dbReference type="AlphaFoldDB" id="A0A8H7ZLY3"/>
<dbReference type="InterPro" id="IPR029060">
    <property type="entry name" value="PIN-like_dom_sf"/>
</dbReference>
<dbReference type="InterPro" id="IPR052626">
    <property type="entry name" value="SWT1_Regulator"/>
</dbReference>
<feature type="compositionally biased region" description="Polar residues" evidence="1">
    <location>
        <begin position="309"/>
        <end position="320"/>
    </location>
</feature>
<evidence type="ECO:0000259" key="2">
    <source>
        <dbReference type="Pfam" id="PF13638"/>
    </source>
</evidence>
<feature type="region of interest" description="Disordered" evidence="1">
    <location>
        <begin position="283"/>
        <end position="302"/>
    </location>
</feature>
<evidence type="ECO:0000313" key="4">
    <source>
        <dbReference type="Proteomes" id="UP000673691"/>
    </source>
</evidence>
<dbReference type="PANTHER" id="PTHR16161">
    <property type="entry name" value="TRANSCRIPTIONAL PROTEIN SWT1"/>
    <property type="match status" value="1"/>
</dbReference>
<dbReference type="InterPro" id="IPR002716">
    <property type="entry name" value="PIN_dom"/>
</dbReference>
<dbReference type="SUPFAM" id="SSF88723">
    <property type="entry name" value="PIN domain-like"/>
    <property type="match status" value="1"/>
</dbReference>
<feature type="region of interest" description="Disordered" evidence="1">
    <location>
        <begin position="309"/>
        <end position="342"/>
    </location>
</feature>
<gene>
    <name evidence="3" type="ORF">BJ554DRAFT_4900</name>
</gene>
<dbReference type="Proteomes" id="UP000673691">
    <property type="component" value="Unassembled WGS sequence"/>
</dbReference>
<organism evidence="3 4">
    <name type="scientific">Olpidium bornovanus</name>
    <dbReference type="NCBI Taxonomy" id="278681"/>
    <lineage>
        <taxon>Eukaryota</taxon>
        <taxon>Fungi</taxon>
        <taxon>Fungi incertae sedis</taxon>
        <taxon>Olpidiomycota</taxon>
        <taxon>Olpidiomycotina</taxon>
        <taxon>Olpidiomycetes</taxon>
        <taxon>Olpidiales</taxon>
        <taxon>Olpidiaceae</taxon>
        <taxon>Olpidium</taxon>
    </lineage>
</organism>